<dbReference type="AlphaFoldDB" id="A0AAV6KN16"/>
<sequence>MCFVVFCRYACIHPHGHRVFCTIIHEFGKKGDMMSALTVFEASKQKLSGPNMYAYHTIIDVCGLCGDYLKSRSIYENCKIITKFAAILFDHALAASGINEWSIQLNKQVVRCRSLISDLDGGCSSSSDFPDGCVVVEFKRYDPCPRADPLYTPRVISWFVSRLEEYIFPFVSVDCLQNSVAVAPIKTSYMPSFLLDLEVEVRFCKQLWAVDFQRMILPTVFNYYLEEYRVDKVILT</sequence>
<dbReference type="EMBL" id="JACTNZ010000004">
    <property type="protein sequence ID" value="KAG5553832.1"/>
    <property type="molecule type" value="Genomic_DNA"/>
</dbReference>
<protein>
    <recommendedName>
        <fullName evidence="3">Pentatricopeptide repeat-containing protein</fullName>
    </recommendedName>
</protein>
<reference evidence="1" key="1">
    <citation type="submission" date="2020-08" db="EMBL/GenBank/DDBJ databases">
        <title>Plant Genome Project.</title>
        <authorList>
            <person name="Zhang R.-G."/>
        </authorList>
    </citation>
    <scope>NUCLEOTIDE SEQUENCE</scope>
    <source>
        <strain evidence="1">WSP0</strain>
        <tissue evidence="1">Leaf</tissue>
    </source>
</reference>
<proteinExistence type="predicted"/>
<accession>A0AAV6KN16</accession>
<keyword evidence="2" id="KW-1185">Reference proteome</keyword>
<organism evidence="1 2">
    <name type="scientific">Rhododendron griersonianum</name>
    <dbReference type="NCBI Taxonomy" id="479676"/>
    <lineage>
        <taxon>Eukaryota</taxon>
        <taxon>Viridiplantae</taxon>
        <taxon>Streptophyta</taxon>
        <taxon>Embryophyta</taxon>
        <taxon>Tracheophyta</taxon>
        <taxon>Spermatophyta</taxon>
        <taxon>Magnoliopsida</taxon>
        <taxon>eudicotyledons</taxon>
        <taxon>Gunneridae</taxon>
        <taxon>Pentapetalae</taxon>
        <taxon>asterids</taxon>
        <taxon>Ericales</taxon>
        <taxon>Ericaceae</taxon>
        <taxon>Ericoideae</taxon>
        <taxon>Rhodoreae</taxon>
        <taxon>Rhododendron</taxon>
    </lineage>
</organism>
<evidence type="ECO:0000313" key="2">
    <source>
        <dbReference type="Proteomes" id="UP000823749"/>
    </source>
</evidence>
<gene>
    <name evidence="1" type="ORF">RHGRI_011638</name>
</gene>
<comment type="caution">
    <text evidence="1">The sequence shown here is derived from an EMBL/GenBank/DDBJ whole genome shotgun (WGS) entry which is preliminary data.</text>
</comment>
<evidence type="ECO:0000313" key="1">
    <source>
        <dbReference type="EMBL" id="KAG5553832.1"/>
    </source>
</evidence>
<dbReference type="Proteomes" id="UP000823749">
    <property type="component" value="Chromosome 4"/>
</dbReference>
<name>A0AAV6KN16_9ERIC</name>
<evidence type="ECO:0008006" key="3">
    <source>
        <dbReference type="Google" id="ProtNLM"/>
    </source>
</evidence>
<dbReference type="Gene3D" id="1.25.40.10">
    <property type="entry name" value="Tetratricopeptide repeat domain"/>
    <property type="match status" value="1"/>
</dbReference>
<dbReference type="InterPro" id="IPR011990">
    <property type="entry name" value="TPR-like_helical_dom_sf"/>
</dbReference>